<sequence>MEAEWILCPLCGGKTRDKIREDTVLVNYPLYCPKCKHECLIKAEHLHITVIKEPAAKTQSR</sequence>
<dbReference type="Pfam" id="PF14205">
    <property type="entry name" value="Cys_rich_KTR"/>
    <property type="match status" value="1"/>
</dbReference>
<dbReference type="InterPro" id="IPR025957">
    <property type="entry name" value="Cys_rich_KTR"/>
</dbReference>
<organism evidence="1 2">
    <name type="scientific">Flavonifractor plautii</name>
    <name type="common">Fusobacterium plautii</name>
    <dbReference type="NCBI Taxonomy" id="292800"/>
    <lineage>
        <taxon>Bacteria</taxon>
        <taxon>Bacillati</taxon>
        <taxon>Bacillota</taxon>
        <taxon>Clostridia</taxon>
        <taxon>Eubacteriales</taxon>
        <taxon>Oscillospiraceae</taxon>
        <taxon>Flavonifractor</taxon>
    </lineage>
</organism>
<name>A0A6I2R7I9_FLAPL</name>
<evidence type="ECO:0000313" key="2">
    <source>
        <dbReference type="Proteomes" id="UP000434475"/>
    </source>
</evidence>
<dbReference type="RefSeq" id="WP_080744455.1">
    <property type="nucleotide sequence ID" value="NZ_JAJCIK010000006.1"/>
</dbReference>
<dbReference type="EMBL" id="WKPR01000005">
    <property type="protein sequence ID" value="MSB19252.1"/>
    <property type="molecule type" value="Genomic_DNA"/>
</dbReference>
<reference evidence="1 2" key="1">
    <citation type="journal article" date="2019" name="Nat. Med.">
        <title>A library of human gut bacterial isolates paired with longitudinal multiomics data enables mechanistic microbiome research.</title>
        <authorList>
            <person name="Poyet M."/>
            <person name="Groussin M."/>
            <person name="Gibbons S.M."/>
            <person name="Avila-Pacheco J."/>
            <person name="Jiang X."/>
            <person name="Kearney S.M."/>
            <person name="Perrotta A.R."/>
            <person name="Berdy B."/>
            <person name="Zhao S."/>
            <person name="Lieberman T.D."/>
            <person name="Swanson P.K."/>
            <person name="Smith M."/>
            <person name="Roesemann S."/>
            <person name="Alexander J.E."/>
            <person name="Rich S.A."/>
            <person name="Livny J."/>
            <person name="Vlamakis H."/>
            <person name="Clish C."/>
            <person name="Bullock K."/>
            <person name="Deik A."/>
            <person name="Scott J."/>
            <person name="Pierce K.A."/>
            <person name="Xavier R.J."/>
            <person name="Alm E.J."/>
        </authorList>
    </citation>
    <scope>NUCLEOTIDE SEQUENCE [LARGE SCALE GENOMIC DNA]</scope>
    <source>
        <strain evidence="1 2">BIOML-A2</strain>
    </source>
</reference>
<dbReference type="Proteomes" id="UP000434475">
    <property type="component" value="Unassembled WGS sequence"/>
</dbReference>
<dbReference type="AlphaFoldDB" id="A0A6I2R7I9"/>
<evidence type="ECO:0000313" key="1">
    <source>
        <dbReference type="EMBL" id="MSB19252.1"/>
    </source>
</evidence>
<proteinExistence type="predicted"/>
<accession>A0A6I2R7I9</accession>
<comment type="caution">
    <text evidence="1">The sequence shown here is derived from an EMBL/GenBank/DDBJ whole genome shotgun (WGS) entry which is preliminary data.</text>
</comment>
<gene>
    <name evidence="1" type="ORF">GKE97_06945</name>
</gene>
<protein>
    <submittedName>
        <fullName evidence="1">Conjugal transfer protein</fullName>
    </submittedName>
</protein>